<dbReference type="AlphaFoldDB" id="A0A5N6Q8Z7"/>
<feature type="domain" description="Polyphenol oxidase C-terminal" evidence="1">
    <location>
        <begin position="64"/>
        <end position="125"/>
    </location>
</feature>
<dbReference type="PANTHER" id="PTHR36608">
    <property type="entry name" value="POLYPHENOL OXIDASE C, CHLOROPLASTIC-LIKE"/>
    <property type="match status" value="1"/>
</dbReference>
<dbReference type="InterPro" id="IPR022740">
    <property type="entry name" value="Polyphenol_oxidase_C"/>
</dbReference>
<keyword evidence="3" id="KW-1185">Reference proteome</keyword>
<dbReference type="GO" id="GO:0004097">
    <property type="term" value="F:catechol oxidase activity"/>
    <property type="evidence" value="ECO:0007669"/>
    <property type="project" value="InterPro"/>
</dbReference>
<dbReference type="Proteomes" id="UP000327013">
    <property type="component" value="Chromosome 1"/>
</dbReference>
<reference evidence="2 3" key="1">
    <citation type="submission" date="2019-06" db="EMBL/GenBank/DDBJ databases">
        <title>A chromosomal-level reference genome of Carpinus fangiana (Coryloideae, Betulaceae).</title>
        <authorList>
            <person name="Yang X."/>
            <person name="Wang Z."/>
            <person name="Zhang L."/>
            <person name="Hao G."/>
            <person name="Liu J."/>
            <person name="Yang Y."/>
        </authorList>
    </citation>
    <scope>NUCLEOTIDE SEQUENCE [LARGE SCALE GENOMIC DNA]</scope>
    <source>
        <strain evidence="2">Cfa_2016G</strain>
        <tissue evidence="2">Leaf</tissue>
    </source>
</reference>
<evidence type="ECO:0000259" key="1">
    <source>
        <dbReference type="Pfam" id="PF12143"/>
    </source>
</evidence>
<gene>
    <name evidence="2" type="ORF">FH972_000401</name>
</gene>
<proteinExistence type="predicted"/>
<organism evidence="2 3">
    <name type="scientific">Carpinus fangiana</name>
    <dbReference type="NCBI Taxonomy" id="176857"/>
    <lineage>
        <taxon>Eukaryota</taxon>
        <taxon>Viridiplantae</taxon>
        <taxon>Streptophyta</taxon>
        <taxon>Embryophyta</taxon>
        <taxon>Tracheophyta</taxon>
        <taxon>Spermatophyta</taxon>
        <taxon>Magnoliopsida</taxon>
        <taxon>eudicotyledons</taxon>
        <taxon>Gunneridae</taxon>
        <taxon>Pentapetalae</taxon>
        <taxon>rosids</taxon>
        <taxon>fabids</taxon>
        <taxon>Fagales</taxon>
        <taxon>Betulaceae</taxon>
        <taxon>Carpinus</taxon>
    </lineage>
</organism>
<dbReference type="OrthoDB" id="1915073at2759"/>
<accession>A0A5N6Q8Z7</accession>
<dbReference type="EMBL" id="CM017321">
    <property type="protein sequence ID" value="KAE7995626.1"/>
    <property type="molecule type" value="Genomic_DNA"/>
</dbReference>
<dbReference type="PANTHER" id="PTHR36608:SF1">
    <property type="entry name" value="POLYPHENOL OXIDASE C, CHLOROPLASTIC-LIKE"/>
    <property type="match status" value="1"/>
</dbReference>
<evidence type="ECO:0000313" key="2">
    <source>
        <dbReference type="EMBL" id="KAE7995626.1"/>
    </source>
</evidence>
<dbReference type="Pfam" id="PF12143">
    <property type="entry name" value="PPO1_KFDV"/>
    <property type="match status" value="1"/>
</dbReference>
<protein>
    <recommendedName>
        <fullName evidence="1">Polyphenol oxidase C-terminal domain-containing protein</fullName>
    </recommendedName>
</protein>
<evidence type="ECO:0000313" key="3">
    <source>
        <dbReference type="Proteomes" id="UP000327013"/>
    </source>
</evidence>
<sequence length="147" mass="16501">MRENLWRMGMRMRFSRILNLGHGDVALAAETSPSVKFPVVLDKTISTVVIGGIEFDEKRRMTRKKYCGPNKSEFAGSFVNVPHKHKHGKKLNTILRLGISDLLEDLDAEDDDTVVVTLVPRYGKGLPPLVGSRLSFFLELSAFNDNN</sequence>
<name>A0A5N6Q8Z7_9ROSI</name>